<keyword evidence="6" id="KW-0282">Flagellum</keyword>
<keyword evidence="7" id="KW-1185">Reference proteome</keyword>
<proteinExistence type="inferred from homology"/>
<comment type="similarity">
    <text evidence="2 4">Belongs to the FliE family.</text>
</comment>
<evidence type="ECO:0000256" key="4">
    <source>
        <dbReference type="HAMAP-Rule" id="MF_00724"/>
    </source>
</evidence>
<organism evidence="6 7">
    <name type="scientific">Desulfovibrio legallii</name>
    <dbReference type="NCBI Taxonomy" id="571438"/>
    <lineage>
        <taxon>Bacteria</taxon>
        <taxon>Pseudomonadati</taxon>
        <taxon>Thermodesulfobacteriota</taxon>
        <taxon>Desulfovibrionia</taxon>
        <taxon>Desulfovibrionales</taxon>
        <taxon>Desulfovibrionaceae</taxon>
        <taxon>Desulfovibrio</taxon>
    </lineage>
</organism>
<dbReference type="RefSeq" id="WP_092152896.1">
    <property type="nucleotide sequence ID" value="NZ_FNBX01000003.1"/>
</dbReference>
<protein>
    <recommendedName>
        <fullName evidence="4 5">Flagellar hook-basal body complex protein FliE</fullName>
    </recommendedName>
</protein>
<keyword evidence="6" id="KW-0969">Cilium</keyword>
<keyword evidence="3 4" id="KW-0975">Bacterial flagellum</keyword>
<dbReference type="GO" id="GO:0009425">
    <property type="term" value="C:bacterial-type flagellum basal body"/>
    <property type="evidence" value="ECO:0007669"/>
    <property type="project" value="UniProtKB-SubCell"/>
</dbReference>
<dbReference type="PANTHER" id="PTHR34653:SF1">
    <property type="entry name" value="FLAGELLAR HOOK-BASAL BODY COMPLEX PROTEIN FLIE"/>
    <property type="match status" value="1"/>
</dbReference>
<dbReference type="PRINTS" id="PR01006">
    <property type="entry name" value="FLGHOOKFLIE"/>
</dbReference>
<reference evidence="7" key="1">
    <citation type="submission" date="2016-10" db="EMBL/GenBank/DDBJ databases">
        <authorList>
            <person name="Varghese N."/>
            <person name="Submissions S."/>
        </authorList>
    </citation>
    <scope>NUCLEOTIDE SEQUENCE [LARGE SCALE GENOMIC DNA]</scope>
    <source>
        <strain evidence="7">KHC7</strain>
    </source>
</reference>
<dbReference type="GO" id="GO:0071973">
    <property type="term" value="P:bacterial-type flagellum-dependent cell motility"/>
    <property type="evidence" value="ECO:0007669"/>
    <property type="project" value="InterPro"/>
</dbReference>
<dbReference type="EMBL" id="FNBX01000003">
    <property type="protein sequence ID" value="SDF28466.1"/>
    <property type="molecule type" value="Genomic_DNA"/>
</dbReference>
<evidence type="ECO:0000313" key="6">
    <source>
        <dbReference type="EMBL" id="SDF28466.1"/>
    </source>
</evidence>
<evidence type="ECO:0000256" key="5">
    <source>
        <dbReference type="NCBIfam" id="TIGR00205"/>
    </source>
</evidence>
<dbReference type="GO" id="GO:0005198">
    <property type="term" value="F:structural molecule activity"/>
    <property type="evidence" value="ECO:0007669"/>
    <property type="project" value="UniProtKB-UniRule"/>
</dbReference>
<name>A0A1G7JU62_9BACT</name>
<keyword evidence="6" id="KW-0966">Cell projection</keyword>
<sequence>MSIQTVGMRAYSDALRHFTQVQSSLQQGAPASGETLFAKTLDQSLLRDSVDKGETFGAQADFMAYPTQAHTPATQASSFTDTATQSLNRVNELQQAKDQAIVDFASGRNQNVHELMIAMQKSSLAMKLTTAVRGKVLEAYKELSKMQF</sequence>
<dbReference type="OrthoDB" id="285952at2"/>
<evidence type="ECO:0000256" key="3">
    <source>
        <dbReference type="ARBA" id="ARBA00023143"/>
    </source>
</evidence>
<dbReference type="HAMAP" id="MF_00724">
    <property type="entry name" value="FliE"/>
    <property type="match status" value="1"/>
</dbReference>
<gene>
    <name evidence="4" type="primary">fliE</name>
    <name evidence="6" type="ORF">SAMN05192586_103144</name>
</gene>
<dbReference type="PANTHER" id="PTHR34653">
    <property type="match status" value="1"/>
</dbReference>
<evidence type="ECO:0000313" key="7">
    <source>
        <dbReference type="Proteomes" id="UP000199355"/>
    </source>
</evidence>
<dbReference type="GO" id="GO:0003774">
    <property type="term" value="F:cytoskeletal motor activity"/>
    <property type="evidence" value="ECO:0007669"/>
    <property type="project" value="InterPro"/>
</dbReference>
<evidence type="ECO:0000256" key="1">
    <source>
        <dbReference type="ARBA" id="ARBA00004117"/>
    </source>
</evidence>
<dbReference type="AlphaFoldDB" id="A0A1G7JU62"/>
<comment type="subcellular location">
    <subcellularLocation>
        <location evidence="1 4">Bacterial flagellum basal body</location>
    </subcellularLocation>
</comment>
<accession>A0A1G7JU62</accession>
<dbReference type="InterPro" id="IPR001624">
    <property type="entry name" value="FliE"/>
</dbReference>
<evidence type="ECO:0000256" key="2">
    <source>
        <dbReference type="ARBA" id="ARBA00009272"/>
    </source>
</evidence>
<dbReference type="Pfam" id="PF02049">
    <property type="entry name" value="FliE"/>
    <property type="match status" value="1"/>
</dbReference>
<dbReference type="NCBIfam" id="TIGR00205">
    <property type="entry name" value="fliE"/>
    <property type="match status" value="1"/>
</dbReference>
<dbReference type="Proteomes" id="UP000199355">
    <property type="component" value="Unassembled WGS sequence"/>
</dbReference>
<dbReference type="STRING" id="571438.SAMN05192586_103144"/>